<accession>A0A4D9E6F7</accession>
<gene>
    <name evidence="1" type="ORF">DR999_PMT10782</name>
</gene>
<dbReference type="EMBL" id="QXTE01000096">
    <property type="protein sequence ID" value="TFK06471.1"/>
    <property type="molecule type" value="Genomic_DNA"/>
</dbReference>
<proteinExistence type="predicted"/>
<protein>
    <submittedName>
        <fullName evidence="1">Uncharacterized protein</fullName>
    </submittedName>
</protein>
<dbReference type="AlphaFoldDB" id="A0A4D9E6F7"/>
<reference evidence="1 2" key="2">
    <citation type="submission" date="2019-04" db="EMBL/GenBank/DDBJ databases">
        <title>The genome sequence of big-headed turtle.</title>
        <authorList>
            <person name="Gong S."/>
        </authorList>
    </citation>
    <scope>NUCLEOTIDE SEQUENCE [LARGE SCALE GENOMIC DNA]</scope>
    <source>
        <strain evidence="1">DO16091913</strain>
        <tissue evidence="1">Muscle</tissue>
    </source>
</reference>
<sequence>MSLKIKNLQSNRCSFKGEAVGRIKRQVANAPLTISEQACSSPLQRGAKSAGKVCGSSSPREHCHPDTSHFFQGGKEIESRQLTSHSAIAMQRGGGVSLDPTHPPQQFHSPAKERHIFPRVNNRFPPPPKQTFNQVLLLFQGSCFPFFPQPELRLFFGRLPHTCKTRLG</sequence>
<reference evidence="1 2" key="1">
    <citation type="submission" date="2019-04" db="EMBL/GenBank/DDBJ databases">
        <title>Draft genome of the big-headed turtle Platysternon megacephalum.</title>
        <authorList>
            <person name="Gong S."/>
        </authorList>
    </citation>
    <scope>NUCLEOTIDE SEQUENCE [LARGE SCALE GENOMIC DNA]</scope>
    <source>
        <strain evidence="1">DO16091913</strain>
        <tissue evidence="1">Muscle</tissue>
    </source>
</reference>
<dbReference type="Proteomes" id="UP000297703">
    <property type="component" value="Unassembled WGS sequence"/>
</dbReference>
<evidence type="ECO:0000313" key="2">
    <source>
        <dbReference type="Proteomes" id="UP000297703"/>
    </source>
</evidence>
<keyword evidence="2" id="KW-1185">Reference proteome</keyword>
<organism evidence="1 2">
    <name type="scientific">Platysternon megacephalum</name>
    <name type="common">big-headed turtle</name>
    <dbReference type="NCBI Taxonomy" id="55544"/>
    <lineage>
        <taxon>Eukaryota</taxon>
        <taxon>Metazoa</taxon>
        <taxon>Chordata</taxon>
        <taxon>Craniata</taxon>
        <taxon>Vertebrata</taxon>
        <taxon>Euteleostomi</taxon>
        <taxon>Archelosauria</taxon>
        <taxon>Testudinata</taxon>
        <taxon>Testudines</taxon>
        <taxon>Cryptodira</taxon>
        <taxon>Durocryptodira</taxon>
        <taxon>Testudinoidea</taxon>
        <taxon>Platysternidae</taxon>
        <taxon>Platysternon</taxon>
    </lineage>
</organism>
<name>A0A4D9E6F7_9SAUR</name>
<evidence type="ECO:0000313" key="1">
    <source>
        <dbReference type="EMBL" id="TFK06471.1"/>
    </source>
</evidence>
<comment type="caution">
    <text evidence="1">The sequence shown here is derived from an EMBL/GenBank/DDBJ whole genome shotgun (WGS) entry which is preliminary data.</text>
</comment>